<sequence>MDTKKSYFKWGLIVGGIGAAVAFIGSIPFLSCLVLPITCCGFFLFGGASGYMAAKEDNLKSDNMGEVVKIGAFSGLVTGTIRGLVSMIMSILVAVIFGTAVAFTTISGLEGDSSDAVAGTINIGFQIIAALISLVITIGLDGVFGIIGAIIFAAMNNDKK</sequence>
<protein>
    <submittedName>
        <fullName evidence="2">Uncharacterized protein</fullName>
    </submittedName>
</protein>
<evidence type="ECO:0000313" key="3">
    <source>
        <dbReference type="Proteomes" id="UP000783287"/>
    </source>
</evidence>
<feature type="transmembrane region" description="Helical" evidence="1">
    <location>
        <begin position="33"/>
        <end position="54"/>
    </location>
</feature>
<proteinExistence type="predicted"/>
<gene>
    <name evidence="2" type="ORF">KC909_03970</name>
</gene>
<accession>A0A955L5P7</accession>
<organism evidence="2 3">
    <name type="scientific">Candidatus Dojkabacteria bacterium</name>
    <dbReference type="NCBI Taxonomy" id="2099670"/>
    <lineage>
        <taxon>Bacteria</taxon>
        <taxon>Candidatus Dojkabacteria</taxon>
    </lineage>
</organism>
<dbReference type="EMBL" id="JAGQLK010000078">
    <property type="protein sequence ID" value="MCA9383497.1"/>
    <property type="molecule type" value="Genomic_DNA"/>
</dbReference>
<dbReference type="Proteomes" id="UP000783287">
    <property type="component" value="Unassembled WGS sequence"/>
</dbReference>
<evidence type="ECO:0000313" key="2">
    <source>
        <dbReference type="EMBL" id="MCA9383497.1"/>
    </source>
</evidence>
<name>A0A955L5P7_9BACT</name>
<dbReference type="AlphaFoldDB" id="A0A955L5P7"/>
<reference evidence="2" key="1">
    <citation type="submission" date="2020-04" db="EMBL/GenBank/DDBJ databases">
        <authorList>
            <person name="Zhang T."/>
        </authorList>
    </citation>
    <scope>NUCLEOTIDE SEQUENCE</scope>
    <source>
        <strain evidence="2">HKST-UBA14</strain>
    </source>
</reference>
<feature type="transmembrane region" description="Helical" evidence="1">
    <location>
        <begin position="123"/>
        <end position="154"/>
    </location>
</feature>
<feature type="transmembrane region" description="Helical" evidence="1">
    <location>
        <begin position="7"/>
        <end position="27"/>
    </location>
</feature>
<feature type="transmembrane region" description="Helical" evidence="1">
    <location>
        <begin position="84"/>
        <end position="103"/>
    </location>
</feature>
<keyword evidence="1" id="KW-1133">Transmembrane helix</keyword>
<keyword evidence="1" id="KW-0472">Membrane</keyword>
<keyword evidence="1" id="KW-0812">Transmembrane</keyword>
<evidence type="ECO:0000256" key="1">
    <source>
        <dbReference type="SAM" id="Phobius"/>
    </source>
</evidence>
<comment type="caution">
    <text evidence="2">The sequence shown here is derived from an EMBL/GenBank/DDBJ whole genome shotgun (WGS) entry which is preliminary data.</text>
</comment>
<reference evidence="2" key="2">
    <citation type="journal article" date="2021" name="Microbiome">
        <title>Successional dynamics and alternative stable states in a saline activated sludge microbial community over 9 years.</title>
        <authorList>
            <person name="Wang Y."/>
            <person name="Ye J."/>
            <person name="Ju F."/>
            <person name="Liu L."/>
            <person name="Boyd J.A."/>
            <person name="Deng Y."/>
            <person name="Parks D.H."/>
            <person name="Jiang X."/>
            <person name="Yin X."/>
            <person name="Woodcroft B.J."/>
            <person name="Tyson G.W."/>
            <person name="Hugenholtz P."/>
            <person name="Polz M.F."/>
            <person name="Zhang T."/>
        </authorList>
    </citation>
    <scope>NUCLEOTIDE SEQUENCE</scope>
    <source>
        <strain evidence="2">HKST-UBA14</strain>
    </source>
</reference>